<keyword evidence="1" id="KW-0812">Transmembrane</keyword>
<evidence type="ECO:0000256" key="1">
    <source>
        <dbReference type="SAM" id="Phobius"/>
    </source>
</evidence>
<gene>
    <name evidence="2" type="ORF">DTL70_32490</name>
</gene>
<keyword evidence="3" id="KW-1185">Reference proteome</keyword>
<organism evidence="2 3">
    <name type="scientific">Streptomyces diacarni</name>
    <dbReference type="NCBI Taxonomy" id="2800381"/>
    <lineage>
        <taxon>Bacteria</taxon>
        <taxon>Bacillati</taxon>
        <taxon>Actinomycetota</taxon>
        <taxon>Actinomycetes</taxon>
        <taxon>Kitasatosporales</taxon>
        <taxon>Streptomycetaceae</taxon>
        <taxon>Streptomyces</taxon>
    </lineage>
</organism>
<dbReference type="AlphaFoldDB" id="A0A367E779"/>
<dbReference type="RefSeq" id="WP_114025617.1">
    <property type="nucleotide sequence ID" value="NZ_QOIN01000073.1"/>
</dbReference>
<reference evidence="2 3" key="1">
    <citation type="submission" date="2018-06" db="EMBL/GenBank/DDBJ databases">
        <title>Streptomyces reniochalinae sp. nov. and Streptomyces diacarnus sp. nov. from marine sponges.</title>
        <authorList>
            <person name="Li L."/>
        </authorList>
    </citation>
    <scope>NUCLEOTIDE SEQUENCE [LARGE SCALE GENOMIC DNA]</scope>
    <source>
        <strain evidence="2 3">LHW51701</strain>
    </source>
</reference>
<keyword evidence="1" id="KW-1133">Transmembrane helix</keyword>
<accession>A0A367E779</accession>
<name>A0A367E779_9ACTN</name>
<evidence type="ECO:0000313" key="3">
    <source>
        <dbReference type="Proteomes" id="UP000252914"/>
    </source>
</evidence>
<evidence type="ECO:0000313" key="2">
    <source>
        <dbReference type="EMBL" id="RCG13916.1"/>
    </source>
</evidence>
<sequence>MTAVVAAMITAVVGVLGTLFAPVLTQRISARQRAEERAETERLRRFEERRAAYTSMNRASRQFSTLLKDALHRLRDGVYTDHERTALEEARLEYRDHYAEAQMIVPERVLEASRAANRVLAEADGAVKRIDRGRPLDGEDPESVRHTLTAEGDPELAAMRHLMRKDLGVTD</sequence>
<dbReference type="EMBL" id="QOIN01000073">
    <property type="protein sequence ID" value="RCG13916.1"/>
    <property type="molecule type" value="Genomic_DNA"/>
</dbReference>
<proteinExistence type="predicted"/>
<protein>
    <submittedName>
        <fullName evidence="2">Uncharacterized protein</fullName>
    </submittedName>
</protein>
<comment type="caution">
    <text evidence="2">The sequence shown here is derived from an EMBL/GenBank/DDBJ whole genome shotgun (WGS) entry which is preliminary data.</text>
</comment>
<feature type="transmembrane region" description="Helical" evidence="1">
    <location>
        <begin position="6"/>
        <end position="24"/>
    </location>
</feature>
<dbReference type="Proteomes" id="UP000252914">
    <property type="component" value="Unassembled WGS sequence"/>
</dbReference>
<keyword evidence="1" id="KW-0472">Membrane</keyword>